<comment type="caution">
    <text evidence="1">The sequence shown here is derived from an EMBL/GenBank/DDBJ whole genome shotgun (WGS) entry which is preliminary data.</text>
</comment>
<evidence type="ECO:0000313" key="2">
    <source>
        <dbReference type="Proteomes" id="UP000238479"/>
    </source>
</evidence>
<dbReference type="EMBL" id="PDCK01000045">
    <property type="protein sequence ID" value="PRQ17241.1"/>
    <property type="molecule type" value="Genomic_DNA"/>
</dbReference>
<keyword evidence="2" id="KW-1185">Reference proteome</keyword>
<gene>
    <name evidence="1" type="ORF">RchiOBHm_Chr7g0192841</name>
</gene>
<sequence>MRAGDVQNWSTTCRRRDLASLLLRRSERWLRSRSTDRAVAGEGWDPFAISFWKLIGFWVACEGMRWRLVAARRRSDPRKLSNADVCGWWSFPNGFFWMVEVEGDRVGLWSQISEWFVKPSMQLMFGRRRLLLEVLTGSTPVWPCNGSVLAVERLLLRGPSFFRVHVEWVSGFVLQKVGPGLPLPVMLHFLFWLMFSLS</sequence>
<dbReference type="AlphaFoldDB" id="A0A2P6P5N2"/>
<proteinExistence type="predicted"/>
<name>A0A2P6P5N2_ROSCH</name>
<organism evidence="1 2">
    <name type="scientific">Rosa chinensis</name>
    <name type="common">China rose</name>
    <dbReference type="NCBI Taxonomy" id="74649"/>
    <lineage>
        <taxon>Eukaryota</taxon>
        <taxon>Viridiplantae</taxon>
        <taxon>Streptophyta</taxon>
        <taxon>Embryophyta</taxon>
        <taxon>Tracheophyta</taxon>
        <taxon>Spermatophyta</taxon>
        <taxon>Magnoliopsida</taxon>
        <taxon>eudicotyledons</taxon>
        <taxon>Gunneridae</taxon>
        <taxon>Pentapetalae</taxon>
        <taxon>rosids</taxon>
        <taxon>fabids</taxon>
        <taxon>Rosales</taxon>
        <taxon>Rosaceae</taxon>
        <taxon>Rosoideae</taxon>
        <taxon>Rosoideae incertae sedis</taxon>
        <taxon>Rosa</taxon>
    </lineage>
</organism>
<protein>
    <submittedName>
        <fullName evidence="1">Uncharacterized protein</fullName>
    </submittedName>
</protein>
<evidence type="ECO:0000313" key="1">
    <source>
        <dbReference type="EMBL" id="PRQ17241.1"/>
    </source>
</evidence>
<reference evidence="1 2" key="1">
    <citation type="journal article" date="2018" name="Nat. Genet.">
        <title>The Rosa genome provides new insights in the design of modern roses.</title>
        <authorList>
            <person name="Bendahmane M."/>
        </authorList>
    </citation>
    <scope>NUCLEOTIDE SEQUENCE [LARGE SCALE GENOMIC DNA]</scope>
    <source>
        <strain evidence="2">cv. Old Blush</strain>
    </source>
</reference>
<dbReference type="Gramene" id="PRQ17241">
    <property type="protein sequence ID" value="PRQ17241"/>
    <property type="gene ID" value="RchiOBHm_Chr7g0192841"/>
</dbReference>
<dbReference type="Proteomes" id="UP000238479">
    <property type="component" value="Chromosome 7"/>
</dbReference>
<accession>A0A2P6P5N2</accession>